<sequence>MERDINLAEMSREALDALRAQVDSELEARAFERQLRRELDSHLDKQAWIDRHHRAQDQRR</sequence>
<comment type="caution">
    <text evidence="1">The sequence shown here is derived from an EMBL/GenBank/DDBJ whole genome shotgun (WGS) entry which is preliminary data.</text>
</comment>
<keyword evidence="2" id="KW-1185">Reference proteome</keyword>
<reference evidence="1 2" key="1">
    <citation type="submission" date="2024-02" db="EMBL/GenBank/DDBJ databases">
        <title>New especies of Spiribacter isolated from saline water.</title>
        <authorList>
            <person name="Leon M.J."/>
            <person name="De La Haba R."/>
            <person name="Sanchez-Porro C."/>
            <person name="Ventosa A."/>
        </authorList>
    </citation>
    <scope>NUCLEOTIDE SEQUENCE [LARGE SCALE GENOMIC DNA]</scope>
    <source>
        <strain evidence="2">ag22IC6-390</strain>
    </source>
</reference>
<dbReference type="RefSeq" id="WP_367958117.1">
    <property type="nucleotide sequence ID" value="NZ_JBAKFH010000003.1"/>
</dbReference>
<proteinExistence type="predicted"/>
<organism evidence="1 2">
    <name type="scientific">Spiribacter pallidus</name>
    <dbReference type="NCBI Taxonomy" id="1987936"/>
    <lineage>
        <taxon>Bacteria</taxon>
        <taxon>Pseudomonadati</taxon>
        <taxon>Pseudomonadota</taxon>
        <taxon>Gammaproteobacteria</taxon>
        <taxon>Chromatiales</taxon>
        <taxon>Ectothiorhodospiraceae</taxon>
        <taxon>Spiribacter</taxon>
    </lineage>
</organism>
<gene>
    <name evidence="1" type="ORF">V6X73_01340</name>
</gene>
<name>A0ABV3TDH2_9GAMM</name>
<protein>
    <submittedName>
        <fullName evidence="1">Uncharacterized protein</fullName>
    </submittedName>
</protein>
<evidence type="ECO:0000313" key="2">
    <source>
        <dbReference type="Proteomes" id="UP001556709"/>
    </source>
</evidence>
<dbReference type="EMBL" id="JBAKFM010000001">
    <property type="protein sequence ID" value="MEX0468380.1"/>
    <property type="molecule type" value="Genomic_DNA"/>
</dbReference>
<accession>A0ABV3TDH2</accession>
<dbReference type="Proteomes" id="UP001556709">
    <property type="component" value="Unassembled WGS sequence"/>
</dbReference>
<evidence type="ECO:0000313" key="1">
    <source>
        <dbReference type="EMBL" id="MEX0468380.1"/>
    </source>
</evidence>